<dbReference type="EMBL" id="LT607409">
    <property type="protein sequence ID" value="SCF16686.1"/>
    <property type="molecule type" value="Genomic_DNA"/>
</dbReference>
<feature type="chain" id="PRO_5008708870" description="Secreted protein" evidence="1">
    <location>
        <begin position="30"/>
        <end position="129"/>
    </location>
</feature>
<evidence type="ECO:0000313" key="3">
    <source>
        <dbReference type="Proteomes" id="UP000198224"/>
    </source>
</evidence>
<keyword evidence="1" id="KW-0732">Signal</keyword>
<accession>A0A1C4Y7R5</accession>
<sequence length="129" mass="13166">MFKQKAIRAVAAVAFSATAVLGVATPASAAPSQPDSFGILAGCGAVFNNVKVDGGAASWNISCTNGTNARIEGFVEDTKADGKCAQVKAFANNGESRVPLAKACPKGTKTNFDWKTSGATDITAYLFTA</sequence>
<keyword evidence="3" id="KW-1185">Reference proteome</keyword>
<evidence type="ECO:0008006" key="4">
    <source>
        <dbReference type="Google" id="ProtNLM"/>
    </source>
</evidence>
<dbReference type="Proteomes" id="UP000198224">
    <property type="component" value="Chromosome I"/>
</dbReference>
<organism evidence="2 3">
    <name type="scientific">Micromonospora chokoriensis</name>
    <dbReference type="NCBI Taxonomy" id="356851"/>
    <lineage>
        <taxon>Bacteria</taxon>
        <taxon>Bacillati</taxon>
        <taxon>Actinomycetota</taxon>
        <taxon>Actinomycetes</taxon>
        <taxon>Micromonosporales</taxon>
        <taxon>Micromonosporaceae</taxon>
        <taxon>Micromonospora</taxon>
    </lineage>
</organism>
<feature type="signal peptide" evidence="1">
    <location>
        <begin position="1"/>
        <end position="29"/>
    </location>
</feature>
<evidence type="ECO:0000256" key="1">
    <source>
        <dbReference type="SAM" id="SignalP"/>
    </source>
</evidence>
<reference evidence="3" key="1">
    <citation type="submission" date="2016-06" db="EMBL/GenBank/DDBJ databases">
        <authorList>
            <person name="Varghese N."/>
            <person name="Submissions Spin"/>
        </authorList>
    </citation>
    <scope>NUCLEOTIDE SEQUENCE [LARGE SCALE GENOMIC DNA]</scope>
    <source>
        <strain evidence="3">DSM 45160</strain>
    </source>
</reference>
<gene>
    <name evidence="2" type="ORF">GA0070612_4385</name>
</gene>
<name>A0A1C4Y7R5_9ACTN</name>
<evidence type="ECO:0000313" key="2">
    <source>
        <dbReference type="EMBL" id="SCF16686.1"/>
    </source>
</evidence>
<protein>
    <recommendedName>
        <fullName evidence="4">Secreted protein</fullName>
    </recommendedName>
</protein>
<dbReference type="AlphaFoldDB" id="A0A1C4Y7R5"/>
<dbReference type="RefSeq" id="WP_088989607.1">
    <property type="nucleotide sequence ID" value="NZ_LT607409.1"/>
</dbReference>
<proteinExistence type="predicted"/>